<evidence type="ECO:0000256" key="1">
    <source>
        <dbReference type="ARBA" id="ARBA00022729"/>
    </source>
</evidence>
<dbReference type="HAMAP" id="MF_01183">
    <property type="entry name" value="Chaperone_SurA"/>
    <property type="match status" value="1"/>
</dbReference>
<dbReference type="Gene3D" id="3.10.50.40">
    <property type="match status" value="2"/>
</dbReference>
<comment type="function">
    <text evidence="7">Chaperone involved in the correct folding and assembly of outer membrane proteins. Recognizes specific patterns of aromatic residues and the orientation of their side chains, which are found more frequently in integral outer membrane proteins. May act in both early periplasmic and late outer membrane-associated steps of protein maturation.</text>
</comment>
<dbReference type="EMBL" id="JACCHS010000075">
    <property type="protein sequence ID" value="NYT47061.1"/>
    <property type="molecule type" value="Genomic_DNA"/>
</dbReference>
<evidence type="ECO:0000256" key="5">
    <source>
        <dbReference type="ARBA" id="ARBA00023186"/>
    </source>
</evidence>
<evidence type="ECO:0000256" key="6">
    <source>
        <dbReference type="ARBA" id="ARBA00023235"/>
    </source>
</evidence>
<dbReference type="InterPro" id="IPR015391">
    <property type="entry name" value="SurA_N"/>
</dbReference>
<evidence type="ECO:0000256" key="4">
    <source>
        <dbReference type="ARBA" id="ARBA00023110"/>
    </source>
</evidence>
<gene>
    <name evidence="7" type="primary">surA</name>
    <name evidence="9" type="ORF">H0A75_05075</name>
</gene>
<sequence>MTVDLSEFSIVSCGYLDGIVAVVEDDIILESELADEVVAVVSKLKANNVQMPPDDILYKQVLERLIVGMLQTQLAEKAGVKVTDEMLDNALSGIARQNGMDLISFKQGIEEQGMSYEIFKENVRKEIVINQLRNHEIGSRVKVSEQEIDHYLETEISSQDQKVQYFLGHILIAVPERASATTIQAEEAEALSVIEQLRAGDDFRKMAVSVSDGTNALQGGELGWRRLNQLPTLFVDVVKTMNKGDIAEPIRSPGGFHILKLLDSTGISQHVITETQVRHIPIKTNELVNDEEAQRRLLAIAGRIADGDDFATLAKANSDDTGSALNGGELGWVIPGLLVPPFEKAMTELQVNEISEPVQTQFGWHLIQVLDRRNKDNKEQQKRNQARDDIRKRKIEEETELWLRRLRDEAYVDIRLEALNE</sequence>
<dbReference type="InterPro" id="IPR023058">
    <property type="entry name" value="PPIase_PpiC_CS"/>
</dbReference>
<dbReference type="SUPFAM" id="SSF109998">
    <property type="entry name" value="Triger factor/SurA peptide-binding domain-like"/>
    <property type="match status" value="1"/>
</dbReference>
<dbReference type="AlphaFoldDB" id="A0A7Z0SDK9"/>
<comment type="subcellular location">
    <subcellularLocation>
        <location evidence="7">Periplasm</location>
    </subcellularLocation>
    <text evidence="7">Is capable of associating with the outer membrane.</text>
</comment>
<dbReference type="PROSITE" id="PS50198">
    <property type="entry name" value="PPIC_PPIASE_2"/>
    <property type="match status" value="2"/>
</dbReference>
<dbReference type="GO" id="GO:0042277">
    <property type="term" value="F:peptide binding"/>
    <property type="evidence" value="ECO:0007669"/>
    <property type="project" value="InterPro"/>
</dbReference>
<evidence type="ECO:0000313" key="10">
    <source>
        <dbReference type="Proteomes" id="UP000537890"/>
    </source>
</evidence>
<dbReference type="InterPro" id="IPR000297">
    <property type="entry name" value="PPIase_PpiC"/>
</dbReference>
<dbReference type="Gene3D" id="1.10.4030.10">
    <property type="entry name" value="Porin chaperone SurA, peptide-binding domain"/>
    <property type="match status" value="1"/>
</dbReference>
<dbReference type="Pfam" id="PF09312">
    <property type="entry name" value="SurA_N"/>
    <property type="match status" value="1"/>
</dbReference>
<evidence type="ECO:0000256" key="3">
    <source>
        <dbReference type="ARBA" id="ARBA00022764"/>
    </source>
</evidence>
<dbReference type="GO" id="GO:0050821">
    <property type="term" value="P:protein stabilization"/>
    <property type="evidence" value="ECO:0007669"/>
    <property type="project" value="InterPro"/>
</dbReference>
<keyword evidence="2 7" id="KW-0677">Repeat</keyword>
<dbReference type="Pfam" id="PF13616">
    <property type="entry name" value="Rotamase_3"/>
    <property type="match status" value="1"/>
</dbReference>
<dbReference type="GO" id="GO:0030288">
    <property type="term" value="C:outer membrane-bounded periplasmic space"/>
    <property type="evidence" value="ECO:0007669"/>
    <property type="project" value="InterPro"/>
</dbReference>
<keyword evidence="3 7" id="KW-0574">Periplasm</keyword>
<dbReference type="PROSITE" id="PS01096">
    <property type="entry name" value="PPIC_PPIASE_1"/>
    <property type="match status" value="1"/>
</dbReference>
<dbReference type="PANTHER" id="PTHR47637:SF1">
    <property type="entry name" value="CHAPERONE SURA"/>
    <property type="match status" value="1"/>
</dbReference>
<comment type="domain">
    <text evidence="7">The PPIase activity resides only in the second parvulin domain. The N-terminal region and the C-terminal tail are necessary and sufficient for the chaperone activity of SurA. The PPIase activity is dispensable for SurA to function as a chaperone. The N-terminal region and the C-terminal tail are also required for porin recognition.</text>
</comment>
<keyword evidence="1 7" id="KW-0732">Signal</keyword>
<name>A0A7Z0SDK9_9GAMM</name>
<keyword evidence="6 7" id="KW-0413">Isomerase</keyword>
<dbReference type="PANTHER" id="PTHR47637">
    <property type="entry name" value="CHAPERONE SURA"/>
    <property type="match status" value="1"/>
</dbReference>
<organism evidence="9 10">
    <name type="scientific">Candidatus Methanofishera endochildressiae</name>
    <dbReference type="NCBI Taxonomy" id="2738884"/>
    <lineage>
        <taxon>Bacteria</taxon>
        <taxon>Pseudomonadati</taxon>
        <taxon>Pseudomonadota</taxon>
        <taxon>Gammaproteobacteria</taxon>
        <taxon>Candidatus Methanofishera</taxon>
    </lineage>
</organism>
<dbReference type="SUPFAM" id="SSF54534">
    <property type="entry name" value="FKBP-like"/>
    <property type="match status" value="2"/>
</dbReference>
<dbReference type="GO" id="GO:0006457">
    <property type="term" value="P:protein folding"/>
    <property type="evidence" value="ECO:0007669"/>
    <property type="project" value="UniProtKB-UniRule"/>
</dbReference>
<dbReference type="InterPro" id="IPR050280">
    <property type="entry name" value="OMP_Chaperone_SurA"/>
</dbReference>
<comment type="catalytic activity">
    <reaction evidence="7">
        <text>[protein]-peptidylproline (omega=180) = [protein]-peptidylproline (omega=0)</text>
        <dbReference type="Rhea" id="RHEA:16237"/>
        <dbReference type="Rhea" id="RHEA-COMP:10747"/>
        <dbReference type="Rhea" id="RHEA-COMP:10748"/>
        <dbReference type="ChEBI" id="CHEBI:83833"/>
        <dbReference type="ChEBI" id="CHEBI:83834"/>
        <dbReference type="EC" id="5.2.1.8"/>
    </reaction>
</comment>
<dbReference type="GO" id="GO:0051082">
    <property type="term" value="F:unfolded protein binding"/>
    <property type="evidence" value="ECO:0007669"/>
    <property type="project" value="UniProtKB-UniRule"/>
</dbReference>
<proteinExistence type="inferred from homology"/>
<feature type="domain" description="PpiC" evidence="8">
    <location>
        <begin position="162"/>
        <end position="263"/>
    </location>
</feature>
<keyword evidence="4 7" id="KW-0697">Rotamase</keyword>
<dbReference type="GO" id="GO:0043165">
    <property type="term" value="P:Gram-negative-bacterium-type cell outer membrane assembly"/>
    <property type="evidence" value="ECO:0007669"/>
    <property type="project" value="InterPro"/>
</dbReference>
<comment type="caution">
    <text evidence="9">The sequence shown here is derived from an EMBL/GenBank/DDBJ whole genome shotgun (WGS) entry which is preliminary data.</text>
</comment>
<protein>
    <recommendedName>
        <fullName evidence="7">Chaperone SurA</fullName>
    </recommendedName>
    <alternativeName>
        <fullName evidence="7">Peptidyl-prolyl cis-trans isomerase SurA</fullName>
        <shortName evidence="7">PPIase SurA</shortName>
        <ecNumber evidence="7">5.2.1.8</ecNumber>
    </alternativeName>
    <alternativeName>
        <fullName evidence="7">Rotamase SurA</fullName>
    </alternativeName>
</protein>
<keyword evidence="5 7" id="KW-0143">Chaperone</keyword>
<evidence type="ECO:0000256" key="2">
    <source>
        <dbReference type="ARBA" id="ARBA00022737"/>
    </source>
</evidence>
<feature type="domain" description="PpiC" evidence="8">
    <location>
        <begin position="272"/>
        <end position="371"/>
    </location>
</feature>
<accession>A0A7Z0SDK9</accession>
<dbReference type="Pfam" id="PF00639">
    <property type="entry name" value="Rotamase"/>
    <property type="match status" value="1"/>
</dbReference>
<dbReference type="Proteomes" id="UP000537890">
    <property type="component" value="Unassembled WGS sequence"/>
</dbReference>
<evidence type="ECO:0000259" key="8">
    <source>
        <dbReference type="PROSITE" id="PS50198"/>
    </source>
</evidence>
<dbReference type="InterPro" id="IPR023034">
    <property type="entry name" value="PPIase_SurA"/>
</dbReference>
<dbReference type="GO" id="GO:0003755">
    <property type="term" value="F:peptidyl-prolyl cis-trans isomerase activity"/>
    <property type="evidence" value="ECO:0007669"/>
    <property type="project" value="UniProtKB-UniRule"/>
</dbReference>
<dbReference type="EC" id="5.2.1.8" evidence="7"/>
<dbReference type="InterPro" id="IPR027304">
    <property type="entry name" value="Trigger_fact/SurA_dom_sf"/>
</dbReference>
<evidence type="ECO:0000256" key="7">
    <source>
        <dbReference type="HAMAP-Rule" id="MF_01183"/>
    </source>
</evidence>
<evidence type="ECO:0000313" key="9">
    <source>
        <dbReference type="EMBL" id="NYT47061.1"/>
    </source>
</evidence>
<reference evidence="9 10" key="1">
    <citation type="submission" date="2020-05" db="EMBL/GenBank/DDBJ databases">
        <title>Horizontal transmission and recombination maintain forever young bacterial symbiont genomes.</title>
        <authorList>
            <person name="Russell S.L."/>
            <person name="Pepper-Tunick E."/>
            <person name="Svedberg J."/>
            <person name="Byrne A."/>
            <person name="Ruelas Castillo J."/>
            <person name="Vollmers C."/>
            <person name="Beinart R.A."/>
            <person name="Corbett-Detig R."/>
        </authorList>
    </citation>
    <scope>NUCLEOTIDE SEQUENCE [LARGE SCALE GENOMIC DNA]</scope>
    <source>
        <strain evidence="9">4727-3</strain>
    </source>
</reference>
<dbReference type="InterPro" id="IPR046357">
    <property type="entry name" value="PPIase_dom_sf"/>
</dbReference>